<accession>A0A840PJN9</accession>
<feature type="compositionally biased region" description="Low complexity" evidence="1">
    <location>
        <begin position="96"/>
        <end position="105"/>
    </location>
</feature>
<feature type="compositionally biased region" description="Gly residues" evidence="1">
    <location>
        <begin position="184"/>
        <end position="204"/>
    </location>
</feature>
<feature type="compositionally biased region" description="Low complexity" evidence="1">
    <location>
        <begin position="51"/>
        <end position="71"/>
    </location>
</feature>
<proteinExistence type="predicted"/>
<feature type="region of interest" description="Disordered" evidence="1">
    <location>
        <begin position="239"/>
        <end position="290"/>
    </location>
</feature>
<feature type="compositionally biased region" description="Pro residues" evidence="1">
    <location>
        <begin position="281"/>
        <end position="290"/>
    </location>
</feature>
<organism evidence="2 3">
    <name type="scientific">Thermocatellispora tengchongensis</name>
    <dbReference type="NCBI Taxonomy" id="1073253"/>
    <lineage>
        <taxon>Bacteria</taxon>
        <taxon>Bacillati</taxon>
        <taxon>Actinomycetota</taxon>
        <taxon>Actinomycetes</taxon>
        <taxon>Streptosporangiales</taxon>
        <taxon>Streptosporangiaceae</taxon>
        <taxon>Thermocatellispora</taxon>
    </lineage>
</organism>
<feature type="compositionally biased region" description="Low complexity" evidence="1">
    <location>
        <begin position="157"/>
        <end position="183"/>
    </location>
</feature>
<protein>
    <submittedName>
        <fullName evidence="2">Uncharacterized protein</fullName>
    </submittedName>
</protein>
<evidence type="ECO:0000256" key="1">
    <source>
        <dbReference type="SAM" id="MobiDB-lite"/>
    </source>
</evidence>
<keyword evidence="3" id="KW-1185">Reference proteome</keyword>
<dbReference type="AlphaFoldDB" id="A0A840PJN9"/>
<feature type="region of interest" description="Disordered" evidence="1">
    <location>
        <begin position="1"/>
        <end position="214"/>
    </location>
</feature>
<gene>
    <name evidence="2" type="ORF">HNP84_007784</name>
</gene>
<dbReference type="EMBL" id="JACHGN010000021">
    <property type="protein sequence ID" value="MBB5138031.1"/>
    <property type="molecule type" value="Genomic_DNA"/>
</dbReference>
<name>A0A840PJN9_9ACTN</name>
<sequence length="290" mass="28119">MTGADTQPPAAAADTQPPVAGADTQPPAAGAETGPPASGPDVVPPTPPPAGADGAATTPPAAGGQAATLPAYGDVQSVLPWADEGGSDGSGITLVADTPTTPDTADSGRSGGSEADVSRWADDGSDVVTVEARPPDLDALGTVMENAREIQPHDMPTADVAATTTADATTGPGTATGPETTPGPDGGAGSDGAGGDDPGTGAQGAGDVNRWADDGSDVVTVEARPPDLDALGTVMENAREIQPHDMPAISVPDGAEWGKGDWAPMDIEPDGPAGSVTPGDPSKPIPPPGS</sequence>
<dbReference type="RefSeq" id="WP_185054914.1">
    <property type="nucleotide sequence ID" value="NZ_BAABIX010000030.1"/>
</dbReference>
<feature type="compositionally biased region" description="Low complexity" evidence="1">
    <location>
        <begin position="1"/>
        <end position="41"/>
    </location>
</feature>
<comment type="caution">
    <text evidence="2">The sequence shown here is derived from an EMBL/GenBank/DDBJ whole genome shotgun (WGS) entry which is preliminary data.</text>
</comment>
<evidence type="ECO:0000313" key="2">
    <source>
        <dbReference type="EMBL" id="MBB5138031.1"/>
    </source>
</evidence>
<reference evidence="2 3" key="1">
    <citation type="submission" date="2020-08" db="EMBL/GenBank/DDBJ databases">
        <title>Genomic Encyclopedia of Type Strains, Phase IV (KMG-IV): sequencing the most valuable type-strain genomes for metagenomic binning, comparative biology and taxonomic classification.</title>
        <authorList>
            <person name="Goeker M."/>
        </authorList>
    </citation>
    <scope>NUCLEOTIDE SEQUENCE [LARGE SCALE GENOMIC DNA]</scope>
    <source>
        <strain evidence="2 3">DSM 45615</strain>
    </source>
</reference>
<evidence type="ECO:0000313" key="3">
    <source>
        <dbReference type="Proteomes" id="UP000578449"/>
    </source>
</evidence>
<dbReference type="Proteomes" id="UP000578449">
    <property type="component" value="Unassembled WGS sequence"/>
</dbReference>